<reference evidence="3" key="1">
    <citation type="journal article" date="2019" name="Int. J. Syst. Evol. Microbiol.">
        <title>The Global Catalogue of Microorganisms (GCM) 10K type strain sequencing project: providing services to taxonomists for standard genome sequencing and annotation.</title>
        <authorList>
            <consortium name="The Broad Institute Genomics Platform"/>
            <consortium name="The Broad Institute Genome Sequencing Center for Infectious Disease"/>
            <person name="Wu L."/>
            <person name="Ma J."/>
        </authorList>
    </citation>
    <scope>NUCLEOTIDE SEQUENCE [LARGE SCALE GENOMIC DNA]</scope>
    <source>
        <strain evidence="3">NBRC 103627</strain>
    </source>
</reference>
<accession>A0ABV8ZG00</accession>
<keyword evidence="3" id="KW-1185">Reference proteome</keyword>
<dbReference type="InterPro" id="IPR027417">
    <property type="entry name" value="P-loop_NTPase"/>
</dbReference>
<keyword evidence="2" id="KW-0067">ATP-binding</keyword>
<dbReference type="SUPFAM" id="SSF52540">
    <property type="entry name" value="P-loop containing nucleoside triphosphate hydrolases"/>
    <property type="match status" value="1"/>
</dbReference>
<dbReference type="CDD" id="cd00009">
    <property type="entry name" value="AAA"/>
    <property type="match status" value="1"/>
</dbReference>
<sequence>MADNKNNKIREVATPKQTGGGGFVFEHKVTAWFCAHFLADAIALSRGLGKITRIDFQVRAEGWLFDDLLLTQQNVHGEISRTAVSVKSNIQFNTKGPSKDLVNDLWNQYVGEPQKVFDPARDYLCIVNSLIRPSISSDLTELIAIAKEMDPKTFAERISKDQGGFSKTKRRLFEGFNAPPELASKYGLTQEDTVLLLGRLFFLEFDFEKSNSTDENSIIAMAKEILSEPDGKNEIQLYESLCTIGSELSPVSGFLDYKKLIGRFRNQYDLKGFPNHVADWRKIYAKSNAAVSAIRDSIGGKVNLPRTEEIDELRKAIDKNKAVFVLGRSGCGKSALVKKLVERESDFENNYVWIDSLSIQKNNLAEFFGLQHNIGELFERIQKPCSFLVIDGIDRFFKEDDLRILHEMLEAALQPESQWKIIFTCQNDDYGDVVERFFRINLPFESESCSVELDILKHLELFYKEIPELSDLFKHKHLLLILNNLKYLDLLAVKLLSGRVVPESAFLGETTIIDWIWKEEFDSTGSRFMQVYAEKQAQMFSTAVPVSEFSINELMPLDRIKQGKIIYENDDKLFLSHDLLGDWARYKLLRSKDLDLKSYLLSLELGSPLWRKAIRLYGIYLLDKNDLGSSWKTFMKSLSELEPAEKIVQDLLLESIFFSADPFNHLSAVYDLLKEDQGKLFDRFMGQFLIKATRPNQEVLHRAVSQGIFTATEAASYFRVPDYLYWPSLIVFLYDFRKEVIIYSSKKIAALCLMWLNNTSVGVPFRKEVAQLALENARKMFDFKFNNGHAKADEDKFVYKAFLAAANEYTKEVTELALKLCKRIKVERNPVEDPESEMVPSPVISLFASSKIRDKIQWPDGPYENVDREFQKVCLDENALTPLIAACPEAAMEVILALLIERPKEVSFGYGSSHYNLDIKDPRGWFPPFYTRGPFLAFFRLQPLAGLNLVLKFVNFAAQQWTNDFNHKNKPVPSLQMNYDGAERKYIGDFYMYYWFRDATGAPHSVVSALQALEKFLMDEIDKANDIGKYIDLILKEGASVAFLGVLNSLGKYKAELYLGPLADLLPVVDFYFLEKDLDFRGTGIEGHQLIGSQSFDSRTRELAAQWHNMPQRNRSMGGVCITLFLKEVQLQQLYREIRKQWTILLDGIKDDRRYSDYLKRLISFFDLDNYIAQGSDPDSPLIYKEPKSLSKELESARSDAELGFDLLVFPFKCLQGIKNGTKLNAEECSSLWDTVLNISQVPDDIPYLSYGGSQQCFLAGCAFLFYSRENWIDKHPDRVEWMIAYIENAVRGYQPQPNSFYQTDMGDSWSAFAARILSFIWSSDLNSIRVRGIIAMLAVKCPYDTLSILFYEMAERLSWSEANFVQLQNLVILNAVGTDRNFSSAIPDYGFGESAAKAERFDYSKYIDEITQDFIYGRTEKKLISWAEIRSVRPKTINSWNPFEDDFAKSPGISKEMLHHAFVVVPDLDGLEVEDSKHLCQLLKQLYEQLLFEQGPAKENFSDRSEYPDEFDVWLLGKISRLVLDDEALATSLSEELWKPLFLYGPQMADAIIIFMESFFINNLVRDDKKTNIYATWLAMIDFAEKCKAWKVDRHYSGKDIHHALLGINGTMIKWWTADEYSFFYDKAILEVIKWAQNRRYDQDTVYRILILMRIKPGMKHIREGLDIVVHYLELGAIGDKIEPRKGFVRVEFAHENYLAGTASFLWENCAIQFKSDKQLFLRFKKIVTYLVSRQNPIGLELQDRILLS</sequence>
<dbReference type="Proteomes" id="UP001596003">
    <property type="component" value="Unassembled WGS sequence"/>
</dbReference>
<proteinExistence type="predicted"/>
<name>A0ABV8ZG00_9FLAO</name>
<evidence type="ECO:0000313" key="2">
    <source>
        <dbReference type="EMBL" id="MFC4478973.1"/>
    </source>
</evidence>
<comment type="caution">
    <text evidence="2">The sequence shown here is derived from an EMBL/GenBank/DDBJ whole genome shotgun (WGS) entry which is preliminary data.</text>
</comment>
<dbReference type="SMART" id="SM00382">
    <property type="entry name" value="AAA"/>
    <property type="match status" value="1"/>
</dbReference>
<protein>
    <submittedName>
        <fullName evidence="2">ATP-binding protein</fullName>
    </submittedName>
</protein>
<keyword evidence="2" id="KW-0547">Nucleotide-binding</keyword>
<organism evidence="2 3">
    <name type="scientific">Flavobacterium chungangensis</name>
    <dbReference type="NCBI Taxonomy" id="2708132"/>
    <lineage>
        <taxon>Bacteria</taxon>
        <taxon>Pseudomonadati</taxon>
        <taxon>Bacteroidota</taxon>
        <taxon>Flavobacteriia</taxon>
        <taxon>Flavobacteriales</taxon>
        <taxon>Flavobacteriaceae</taxon>
        <taxon>Flavobacterium</taxon>
    </lineage>
</organism>
<feature type="domain" description="AAA+ ATPase" evidence="1">
    <location>
        <begin position="319"/>
        <end position="446"/>
    </location>
</feature>
<gene>
    <name evidence="2" type="ORF">ACFO3N_17995</name>
</gene>
<dbReference type="GO" id="GO:0005524">
    <property type="term" value="F:ATP binding"/>
    <property type="evidence" value="ECO:0007669"/>
    <property type="project" value="UniProtKB-KW"/>
</dbReference>
<evidence type="ECO:0000259" key="1">
    <source>
        <dbReference type="SMART" id="SM00382"/>
    </source>
</evidence>
<dbReference type="Gene3D" id="3.40.50.300">
    <property type="entry name" value="P-loop containing nucleotide triphosphate hydrolases"/>
    <property type="match status" value="1"/>
</dbReference>
<evidence type="ECO:0000313" key="3">
    <source>
        <dbReference type="Proteomes" id="UP001596003"/>
    </source>
</evidence>
<dbReference type="RefSeq" id="WP_379800035.1">
    <property type="nucleotide sequence ID" value="NZ_JBHSFY010000012.1"/>
</dbReference>
<dbReference type="EMBL" id="JBHSFY010000012">
    <property type="protein sequence ID" value="MFC4478973.1"/>
    <property type="molecule type" value="Genomic_DNA"/>
</dbReference>
<dbReference type="InterPro" id="IPR003593">
    <property type="entry name" value="AAA+_ATPase"/>
</dbReference>